<dbReference type="Proteomes" id="UP000589521">
    <property type="component" value="Unassembled WGS sequence"/>
</dbReference>
<organism evidence="2 3">
    <name type="scientific">Streptococcus danieliae</name>
    <dbReference type="NCBI Taxonomy" id="747656"/>
    <lineage>
        <taxon>Bacteria</taxon>
        <taxon>Bacillati</taxon>
        <taxon>Bacillota</taxon>
        <taxon>Bacilli</taxon>
        <taxon>Lactobacillales</taxon>
        <taxon>Streptococcaceae</taxon>
        <taxon>Streptococcus</taxon>
    </lineage>
</organism>
<dbReference type="InterPro" id="IPR002560">
    <property type="entry name" value="Transposase_DDE"/>
</dbReference>
<dbReference type="Pfam" id="PF01610">
    <property type="entry name" value="DDE_Tnp_ISL3"/>
    <property type="match status" value="1"/>
</dbReference>
<evidence type="ECO:0000259" key="1">
    <source>
        <dbReference type="Pfam" id="PF01610"/>
    </source>
</evidence>
<feature type="non-terminal residue" evidence="2">
    <location>
        <position position="1"/>
    </location>
</feature>
<comment type="caution">
    <text evidence="2">The sequence shown here is derived from an EMBL/GenBank/DDBJ whole genome shotgun (WGS) entry which is preliminary data.</text>
</comment>
<gene>
    <name evidence="2" type="ORF">HZY94_08460</name>
</gene>
<evidence type="ECO:0000313" key="3">
    <source>
        <dbReference type="Proteomes" id="UP000589521"/>
    </source>
</evidence>
<sequence length="45" mass="5269">KAFPEAQIVIDRFHIVQHLTNAFKTVRIQEMNKLNRYSGEEAIVI</sequence>
<reference evidence="2 3" key="1">
    <citation type="submission" date="2020-07" db="EMBL/GenBank/DDBJ databases">
        <title>MOT database genomes.</title>
        <authorList>
            <person name="Joseph S."/>
            <person name="Aduse-Opoku J."/>
            <person name="Hashim A."/>
            <person name="Wade W."/>
            <person name="Curtis M."/>
        </authorList>
    </citation>
    <scope>NUCLEOTIDE SEQUENCE [LARGE SCALE GENOMIC DNA]</scope>
    <source>
        <strain evidence="2 3">STR</strain>
    </source>
</reference>
<dbReference type="AlphaFoldDB" id="A0A7Z0S6Y8"/>
<accession>A0A7Z0S6Y8</accession>
<dbReference type="EMBL" id="JACBXX010000179">
    <property type="protein sequence ID" value="NYS97205.1"/>
    <property type="molecule type" value="Genomic_DNA"/>
</dbReference>
<proteinExistence type="predicted"/>
<name>A0A7Z0S6Y8_9STRE</name>
<protein>
    <submittedName>
        <fullName evidence="2">Transposase</fullName>
    </submittedName>
</protein>
<feature type="domain" description="Transposase IS204/IS1001/IS1096/IS1165 DDE" evidence="1">
    <location>
        <begin position="1"/>
        <end position="37"/>
    </location>
</feature>
<dbReference type="RefSeq" id="WP_179925790.1">
    <property type="nucleotide sequence ID" value="NZ_JACBXX010000179.1"/>
</dbReference>
<evidence type="ECO:0000313" key="2">
    <source>
        <dbReference type="EMBL" id="NYS97205.1"/>
    </source>
</evidence>